<feature type="active site" evidence="12">
    <location>
        <position position="115"/>
    </location>
</feature>
<evidence type="ECO:0000256" key="6">
    <source>
        <dbReference type="ARBA" id="ARBA00060672"/>
    </source>
</evidence>
<feature type="domain" description="SIS" evidence="13">
    <location>
        <begin position="56"/>
        <end position="219"/>
    </location>
</feature>
<dbReference type="GO" id="GO:0016803">
    <property type="term" value="F:ether hydrolase activity"/>
    <property type="evidence" value="ECO:0007669"/>
    <property type="project" value="TreeGrafter"/>
</dbReference>
<evidence type="ECO:0000256" key="12">
    <source>
        <dbReference type="HAMAP-Rule" id="MF_00068"/>
    </source>
</evidence>
<evidence type="ECO:0000256" key="9">
    <source>
        <dbReference type="ARBA" id="ARBA00070061"/>
    </source>
</evidence>
<dbReference type="InterPro" id="IPR001347">
    <property type="entry name" value="SIS_dom"/>
</dbReference>
<keyword evidence="2 12" id="KW-0456">Lyase</keyword>
<evidence type="ECO:0000313" key="14">
    <source>
        <dbReference type="EMBL" id="SEJ21991.1"/>
    </source>
</evidence>
<dbReference type="PROSITE" id="PS51464">
    <property type="entry name" value="SIS"/>
    <property type="match status" value="1"/>
</dbReference>
<dbReference type="HAMAP" id="MF_00068">
    <property type="entry name" value="MurQ"/>
    <property type="match status" value="1"/>
</dbReference>
<feature type="active site" description="Proton donor" evidence="12">
    <location>
        <position position="84"/>
    </location>
</feature>
<comment type="miscellaneous">
    <text evidence="12">A lyase-type mechanism (elimination/hydration) is suggested for the cleavage of the lactyl ether bond of MurNAc 6-phosphate, with the formation of an alpha,beta-unsaturated aldehyde intermediate with (E)-stereochemistry, followed by the syn addition of water to give product.</text>
</comment>
<dbReference type="EMBL" id="FNZK01000004">
    <property type="protein sequence ID" value="SEJ21991.1"/>
    <property type="molecule type" value="Genomic_DNA"/>
</dbReference>
<comment type="pathway">
    <text evidence="5">Amino-sugar metabolism; 1,6-anhydro-N-acetylmuramate degradation.</text>
</comment>
<comment type="pathway">
    <text evidence="6">Cell wall biogenesis.</text>
</comment>
<evidence type="ECO:0000256" key="10">
    <source>
        <dbReference type="ARBA" id="ARBA00077905"/>
    </source>
</evidence>
<dbReference type="InterPro" id="IPR005488">
    <property type="entry name" value="Etherase_MurQ"/>
</dbReference>
<sequence>MIQLENLTTESRNNASAFIDQTTTIELVHLMNEEDKKVPQAIESILPQIAASIDLISNRLQKGGRLFYIGAGTSGRLGILDASECPPTYGIEPELIQGIIAGGPAAVFKSQEGAEDSPELAAHDLKEKKLQSLDTVVGLAASGRTPYVLGGLNFAKSIGAATIAITCNQNSPIAEIADIALTAVVGPELITGSTRMKAGTAQKLILNMLSTGCMIRLGKVYGNLMVDVKSSNLKLEERARHIVMEATGVTRQESIACLAQTNGQVKLAIFMILSSLDLDAATKILDEHQGFIHKALQSLQ</sequence>
<dbReference type="Pfam" id="PF22645">
    <property type="entry name" value="GKRP_SIS_N"/>
    <property type="match status" value="1"/>
</dbReference>
<evidence type="ECO:0000259" key="13">
    <source>
        <dbReference type="PROSITE" id="PS51464"/>
    </source>
</evidence>
<dbReference type="GO" id="GO:0046348">
    <property type="term" value="P:amino sugar catabolic process"/>
    <property type="evidence" value="ECO:0007669"/>
    <property type="project" value="InterPro"/>
</dbReference>
<dbReference type="GO" id="GO:0097367">
    <property type="term" value="F:carbohydrate derivative binding"/>
    <property type="evidence" value="ECO:0007669"/>
    <property type="project" value="InterPro"/>
</dbReference>
<dbReference type="InterPro" id="IPR005486">
    <property type="entry name" value="Glucokinase_regulatory_CS"/>
</dbReference>
<comment type="function">
    <text evidence="12">Specifically catalyzes the cleavage of the D-lactyl ether substituent of MurNAc 6-phosphate, producing GlcNAc 6-phosphate and D-lactate.</text>
</comment>
<evidence type="ECO:0000256" key="1">
    <source>
        <dbReference type="ARBA" id="ARBA00011738"/>
    </source>
</evidence>
<evidence type="ECO:0000256" key="11">
    <source>
        <dbReference type="ARBA" id="ARBA00084049"/>
    </source>
</evidence>
<dbReference type="EC" id="4.2.1.126" evidence="8 12"/>
<accession>A0A1H6WYJ6</accession>
<dbReference type="InterPro" id="IPR040190">
    <property type="entry name" value="MURQ/GCKR"/>
</dbReference>
<evidence type="ECO:0000256" key="8">
    <source>
        <dbReference type="ARBA" id="ARBA00067056"/>
    </source>
</evidence>
<name>A0A1H6WYJ6_9FIRM</name>
<comment type="catalytic activity">
    <reaction evidence="4 12">
        <text>N-acetyl-D-muramate 6-phosphate + H2O = N-acetyl-D-glucosamine 6-phosphate + (R)-lactate</text>
        <dbReference type="Rhea" id="RHEA:26410"/>
        <dbReference type="ChEBI" id="CHEBI:15377"/>
        <dbReference type="ChEBI" id="CHEBI:16004"/>
        <dbReference type="ChEBI" id="CHEBI:57513"/>
        <dbReference type="ChEBI" id="CHEBI:58722"/>
        <dbReference type="EC" id="4.2.1.126"/>
    </reaction>
</comment>
<organism evidence="14 15">
    <name type="scientific">Propionispira arboris</name>
    <dbReference type="NCBI Taxonomy" id="84035"/>
    <lineage>
        <taxon>Bacteria</taxon>
        <taxon>Bacillati</taxon>
        <taxon>Bacillota</taxon>
        <taxon>Negativicutes</taxon>
        <taxon>Selenomonadales</taxon>
        <taxon>Selenomonadaceae</taxon>
        <taxon>Propionispira</taxon>
    </lineage>
</organism>
<dbReference type="NCBIfam" id="TIGR00274">
    <property type="entry name" value="N-acetylmuramic acid 6-phosphate etherase"/>
    <property type="match status" value="1"/>
</dbReference>
<keyword evidence="15" id="KW-1185">Reference proteome</keyword>
<evidence type="ECO:0000256" key="3">
    <source>
        <dbReference type="ARBA" id="ARBA00023277"/>
    </source>
</evidence>
<dbReference type="CDD" id="cd05007">
    <property type="entry name" value="SIS_Etherase"/>
    <property type="match status" value="1"/>
</dbReference>
<keyword evidence="3 12" id="KW-0119">Carbohydrate metabolism</keyword>
<dbReference type="NCBIfam" id="NF003915">
    <property type="entry name" value="PRK05441.1"/>
    <property type="match status" value="1"/>
</dbReference>
<proteinExistence type="inferred from homology"/>
<dbReference type="UniPathway" id="UPA00342"/>
<dbReference type="Gene3D" id="3.40.50.10490">
    <property type="entry name" value="Glucose-6-phosphate isomerase like protein, domain 1"/>
    <property type="match status" value="1"/>
</dbReference>
<evidence type="ECO:0000256" key="2">
    <source>
        <dbReference type="ARBA" id="ARBA00023239"/>
    </source>
</evidence>
<dbReference type="FunFam" id="3.40.50.10490:FF:000014">
    <property type="entry name" value="N-acetylmuramic acid 6-phosphate etherase"/>
    <property type="match status" value="1"/>
</dbReference>
<dbReference type="RefSeq" id="WP_091830071.1">
    <property type="nucleotide sequence ID" value="NZ_FNZK01000004.1"/>
</dbReference>
<dbReference type="NCBIfam" id="NF009222">
    <property type="entry name" value="PRK12570.1"/>
    <property type="match status" value="1"/>
</dbReference>
<dbReference type="AlphaFoldDB" id="A0A1H6WYJ6"/>
<evidence type="ECO:0000256" key="4">
    <source>
        <dbReference type="ARBA" id="ARBA00051747"/>
    </source>
</evidence>
<dbReference type="PANTHER" id="PTHR10088">
    <property type="entry name" value="GLUCOKINASE REGULATORY PROTEIN"/>
    <property type="match status" value="1"/>
</dbReference>
<dbReference type="PROSITE" id="PS01272">
    <property type="entry name" value="GCKR"/>
    <property type="match status" value="1"/>
</dbReference>
<evidence type="ECO:0000256" key="7">
    <source>
        <dbReference type="ARBA" id="ARBA00061234"/>
    </source>
</evidence>
<comment type="subunit">
    <text evidence="1 12">Homodimer.</text>
</comment>
<dbReference type="Gene3D" id="1.10.8.1080">
    <property type="match status" value="1"/>
</dbReference>
<dbReference type="FunFam" id="1.10.8.1080:FF:000001">
    <property type="entry name" value="N-acetylmuramic acid 6-phosphate etherase"/>
    <property type="match status" value="1"/>
</dbReference>
<gene>
    <name evidence="12" type="primary">murQ</name>
    <name evidence="14" type="ORF">SAMN05660742_104206</name>
</gene>
<dbReference type="Proteomes" id="UP000199662">
    <property type="component" value="Unassembled WGS sequence"/>
</dbReference>
<evidence type="ECO:0000313" key="15">
    <source>
        <dbReference type="Proteomes" id="UP000199662"/>
    </source>
</evidence>
<dbReference type="SUPFAM" id="SSF53697">
    <property type="entry name" value="SIS domain"/>
    <property type="match status" value="1"/>
</dbReference>
<protein>
    <recommendedName>
        <fullName evidence="9 12">N-acetylmuramic acid 6-phosphate etherase</fullName>
        <shortName evidence="12">MurNAc-6-P etherase</shortName>
        <ecNumber evidence="8 12">4.2.1.126</ecNumber>
    </recommendedName>
    <alternativeName>
        <fullName evidence="11 12">N-acetylmuramic acid 6-phosphate hydrolase</fullName>
    </alternativeName>
    <alternativeName>
        <fullName evidence="10 12">N-acetylmuramic acid 6-phosphate lyase</fullName>
    </alternativeName>
</protein>
<dbReference type="GO" id="GO:0009254">
    <property type="term" value="P:peptidoglycan turnover"/>
    <property type="evidence" value="ECO:0007669"/>
    <property type="project" value="TreeGrafter"/>
</dbReference>
<dbReference type="GO" id="GO:0016835">
    <property type="term" value="F:carbon-oxygen lyase activity"/>
    <property type="evidence" value="ECO:0007669"/>
    <property type="project" value="UniProtKB-UniRule"/>
</dbReference>
<dbReference type="GO" id="GO:0097173">
    <property type="term" value="P:N-acetylmuramic acid catabolic process"/>
    <property type="evidence" value="ECO:0007669"/>
    <property type="project" value="UniProtKB-UniPathway"/>
</dbReference>
<comment type="pathway">
    <text evidence="12">Amino-sugar metabolism; N-acetylmuramate degradation.</text>
</comment>
<evidence type="ECO:0000256" key="5">
    <source>
        <dbReference type="ARBA" id="ARBA00060595"/>
    </source>
</evidence>
<comment type="similarity">
    <text evidence="7 12">Belongs to the GCKR-like family. MurNAc-6-P etherase subfamily.</text>
</comment>
<reference evidence="14 15" key="1">
    <citation type="submission" date="2016-10" db="EMBL/GenBank/DDBJ databases">
        <authorList>
            <person name="de Groot N.N."/>
        </authorList>
    </citation>
    <scope>NUCLEOTIDE SEQUENCE [LARGE SCALE GENOMIC DNA]</scope>
    <source>
        <strain evidence="14 15">DSM 2179</strain>
    </source>
</reference>
<dbReference type="PANTHER" id="PTHR10088:SF4">
    <property type="entry name" value="GLUCOKINASE REGULATORY PROTEIN"/>
    <property type="match status" value="1"/>
</dbReference>
<dbReference type="InterPro" id="IPR046348">
    <property type="entry name" value="SIS_dom_sf"/>
</dbReference>
<dbReference type="STRING" id="84035.SAMN05660742_104206"/>